<organism evidence="1 2">
    <name type="scientific">Laspinema palackyanum D2a</name>
    <dbReference type="NCBI Taxonomy" id="2953684"/>
    <lineage>
        <taxon>Bacteria</taxon>
        <taxon>Bacillati</taxon>
        <taxon>Cyanobacteriota</taxon>
        <taxon>Cyanophyceae</taxon>
        <taxon>Oscillatoriophycideae</taxon>
        <taxon>Oscillatoriales</taxon>
        <taxon>Laspinemataceae</taxon>
        <taxon>Laspinema</taxon>
        <taxon>Laspinema palackyanum</taxon>
    </lineage>
</organism>
<dbReference type="EMBL" id="JAMXFF010000025">
    <property type="protein sequence ID" value="MCT7967958.1"/>
    <property type="molecule type" value="Genomic_DNA"/>
</dbReference>
<dbReference type="Proteomes" id="UP001525890">
    <property type="component" value="Unassembled WGS sequence"/>
</dbReference>
<dbReference type="Pfam" id="PF02620">
    <property type="entry name" value="YceD"/>
    <property type="match status" value="1"/>
</dbReference>
<name>A0ABT2MT86_9CYAN</name>
<sequence>MLEAIYIPRLTKAPEQTQTFEFQQFIQDLETLTPVRGRVQVRHGGNFLEVRAQVETIVTLTCYRCLQQYNHRLKIEPTEIICLDETGSGPDDGPLEREIALEELVETLSAQGNFDPEAWLYEQICLEIPSRKLCDEDCPGIEFSPGQGSPLSVGDRRWAAALEQLKKQLPS</sequence>
<evidence type="ECO:0000313" key="1">
    <source>
        <dbReference type="EMBL" id="MCT7967958.1"/>
    </source>
</evidence>
<evidence type="ECO:0000313" key="2">
    <source>
        <dbReference type="Proteomes" id="UP001525890"/>
    </source>
</evidence>
<reference evidence="1 2" key="1">
    <citation type="journal article" date="2022" name="Front. Microbiol.">
        <title>High genomic differentiation and limited gene flow indicate recent cryptic speciation within the genus Laspinema (cyanobacteria).</title>
        <authorList>
            <person name="Stanojkovic A."/>
            <person name="Skoupy S."/>
            <person name="Skaloud P."/>
            <person name="Dvorak P."/>
        </authorList>
    </citation>
    <scope>NUCLEOTIDE SEQUENCE [LARGE SCALE GENOMIC DNA]</scope>
    <source>
        <strain evidence="1 2">D2a</strain>
    </source>
</reference>
<gene>
    <name evidence="1" type="ORF">NG799_16725</name>
</gene>
<keyword evidence="2" id="KW-1185">Reference proteome</keyword>
<protein>
    <submittedName>
        <fullName evidence="1">YceD family protein</fullName>
    </submittedName>
</protein>
<comment type="caution">
    <text evidence="1">The sequence shown here is derived from an EMBL/GenBank/DDBJ whole genome shotgun (WGS) entry which is preliminary data.</text>
</comment>
<dbReference type="InterPro" id="IPR003772">
    <property type="entry name" value="YceD"/>
</dbReference>
<proteinExistence type="predicted"/>
<accession>A0ABT2MT86</accession>